<dbReference type="Gene3D" id="1.25.40.10">
    <property type="entry name" value="Tetratricopeptide repeat domain"/>
    <property type="match status" value="1"/>
</dbReference>
<dbReference type="EMBL" id="CAXAMM010009204">
    <property type="protein sequence ID" value="CAK9019712.1"/>
    <property type="molecule type" value="Genomic_DNA"/>
</dbReference>
<name>A0ABP0JZE7_9DINO</name>
<reference evidence="2 3" key="1">
    <citation type="submission" date="2024-02" db="EMBL/GenBank/DDBJ databases">
        <authorList>
            <person name="Chen Y."/>
            <person name="Shah S."/>
            <person name="Dougan E. K."/>
            <person name="Thang M."/>
            <person name="Chan C."/>
        </authorList>
    </citation>
    <scope>NUCLEOTIDE SEQUENCE [LARGE SCALE GENOMIC DNA]</scope>
</reference>
<feature type="region of interest" description="Disordered" evidence="1">
    <location>
        <begin position="1"/>
        <end position="25"/>
    </location>
</feature>
<evidence type="ECO:0000313" key="2">
    <source>
        <dbReference type="EMBL" id="CAK9019712.1"/>
    </source>
</evidence>
<keyword evidence="3" id="KW-1185">Reference proteome</keyword>
<dbReference type="SUPFAM" id="SSF53448">
    <property type="entry name" value="Nucleotide-diphospho-sugar transferases"/>
    <property type="match status" value="1"/>
</dbReference>
<evidence type="ECO:0000256" key="1">
    <source>
        <dbReference type="SAM" id="MobiDB-lite"/>
    </source>
</evidence>
<dbReference type="Proteomes" id="UP001642464">
    <property type="component" value="Unassembled WGS sequence"/>
</dbReference>
<dbReference type="SUPFAM" id="SSF48452">
    <property type="entry name" value="TPR-like"/>
    <property type="match status" value="1"/>
</dbReference>
<dbReference type="InterPro" id="IPR029044">
    <property type="entry name" value="Nucleotide-diphossugar_trans"/>
</dbReference>
<proteinExistence type="predicted"/>
<protein>
    <submittedName>
        <fullName evidence="2">UDP-N-acetylglucosamine--peptide N-acetylglucosaminyltransferase 110 kDa subunit</fullName>
    </submittedName>
</protein>
<gene>
    <name evidence="2" type="ORF">SCF082_LOCUS14630</name>
</gene>
<dbReference type="GO" id="GO:0016757">
    <property type="term" value="F:glycosyltransferase activity"/>
    <property type="evidence" value="ECO:0007669"/>
    <property type="project" value="UniProtKB-KW"/>
</dbReference>
<keyword evidence="2" id="KW-0808">Transferase</keyword>
<sequence>MEGPPVSHCETSWWGGTGTAAKHQPPMGHSRFSWGLVEPAARDKALGLNKLAGVMQRNKQVGKAAKLYEAALQHDPCCVFALHNLGSLLAGLGLLRRAQQLLQRGCVVAPDFLPMAQALAATKLRAGSDLEDVVALCQHVLQADPDAYDTFANLTTALRRLGRSDEAIRRAWAQLCDERPALWPLPRTETHAQHNPTLAVVCVKWGTKYDSAYVTRLHRAVQRHLRKIALEFYCFTEDPDGLDSQPGITVCPLPEDDRWQGWWNKALVLFSGYLERHVSVACTRVLYIDLDTVIVGALDDLALYRGSFGILGTSSFQSTEDRMGGYNSSLMLFPLLRQEQAHLRQVHRLLEDIGLDRVKRVVPRLDFWLEMTVPGADVLQELFPGQLIDYKTHVRDEGNGKLPEGARVVNFPLRPKPHQCTSQDWIQQHWLN</sequence>
<keyword evidence="2" id="KW-0328">Glycosyltransferase</keyword>
<evidence type="ECO:0000313" key="3">
    <source>
        <dbReference type="Proteomes" id="UP001642464"/>
    </source>
</evidence>
<dbReference type="InterPro" id="IPR011990">
    <property type="entry name" value="TPR-like_helical_dom_sf"/>
</dbReference>
<accession>A0ABP0JZE7</accession>
<organism evidence="2 3">
    <name type="scientific">Durusdinium trenchii</name>
    <dbReference type="NCBI Taxonomy" id="1381693"/>
    <lineage>
        <taxon>Eukaryota</taxon>
        <taxon>Sar</taxon>
        <taxon>Alveolata</taxon>
        <taxon>Dinophyceae</taxon>
        <taxon>Suessiales</taxon>
        <taxon>Symbiodiniaceae</taxon>
        <taxon>Durusdinium</taxon>
    </lineage>
</organism>
<comment type="caution">
    <text evidence="2">The sequence shown here is derived from an EMBL/GenBank/DDBJ whole genome shotgun (WGS) entry which is preliminary data.</text>
</comment>